<keyword evidence="3" id="KW-1185">Reference proteome</keyword>
<organism evidence="2 3">
    <name type="scientific">Formimonas warabiya</name>
    <dbReference type="NCBI Taxonomy" id="1761012"/>
    <lineage>
        <taxon>Bacteria</taxon>
        <taxon>Bacillati</taxon>
        <taxon>Bacillota</taxon>
        <taxon>Clostridia</taxon>
        <taxon>Eubacteriales</taxon>
        <taxon>Peptococcaceae</taxon>
        <taxon>Candidatus Formimonas</taxon>
    </lineage>
</organism>
<evidence type="ECO:0000313" key="2">
    <source>
        <dbReference type="EMBL" id="ATW25106.1"/>
    </source>
</evidence>
<proteinExistence type="predicted"/>
<dbReference type="KEGG" id="fwa:DCMF_10280"/>
<dbReference type="PANTHER" id="PTHR43130">
    <property type="entry name" value="ARAC-FAMILY TRANSCRIPTIONAL REGULATOR"/>
    <property type="match status" value="1"/>
</dbReference>
<accession>A0A3G1KRN2</accession>
<dbReference type="AlphaFoldDB" id="A0A3G1KRN2"/>
<dbReference type="Pfam" id="PF01965">
    <property type="entry name" value="DJ-1_PfpI"/>
    <property type="match status" value="1"/>
</dbReference>
<gene>
    <name evidence="2" type="ORF">DCMF_10280</name>
</gene>
<dbReference type="EMBL" id="CP017634">
    <property type="protein sequence ID" value="ATW25106.1"/>
    <property type="molecule type" value="Genomic_DNA"/>
</dbReference>
<reference evidence="2 3" key="1">
    <citation type="submission" date="2016-10" db="EMBL/GenBank/DDBJ databases">
        <title>Complete Genome Sequence of Peptococcaceae strain DCMF.</title>
        <authorList>
            <person name="Edwards R.J."/>
            <person name="Holland S.I."/>
            <person name="Deshpande N.P."/>
            <person name="Wong Y.K."/>
            <person name="Ertan H."/>
            <person name="Manefield M."/>
            <person name="Russell T.L."/>
            <person name="Lee M.J."/>
        </authorList>
    </citation>
    <scope>NUCLEOTIDE SEQUENCE [LARGE SCALE GENOMIC DNA]</scope>
    <source>
        <strain evidence="2 3">DCMF</strain>
    </source>
</reference>
<feature type="domain" description="DJ-1/PfpI" evidence="1">
    <location>
        <begin position="6"/>
        <end position="165"/>
    </location>
</feature>
<dbReference type="InterPro" id="IPR002818">
    <property type="entry name" value="DJ-1/PfpI"/>
</dbReference>
<dbReference type="Proteomes" id="UP000323521">
    <property type="component" value="Chromosome"/>
</dbReference>
<name>A0A3G1KRN2_FORW1</name>
<dbReference type="OrthoDB" id="6382410at2"/>
<evidence type="ECO:0000313" key="3">
    <source>
        <dbReference type="Proteomes" id="UP000323521"/>
    </source>
</evidence>
<dbReference type="Gene3D" id="3.40.50.880">
    <property type="match status" value="1"/>
</dbReference>
<dbReference type="PANTHER" id="PTHR43130:SF15">
    <property type="entry name" value="THIJ_PFPI FAMILY PROTEIN (AFU_ORTHOLOGUE AFUA_5G14240)"/>
    <property type="match status" value="1"/>
</dbReference>
<dbReference type="SUPFAM" id="SSF52317">
    <property type="entry name" value="Class I glutamine amidotransferase-like"/>
    <property type="match status" value="1"/>
</dbReference>
<evidence type="ECO:0000259" key="1">
    <source>
        <dbReference type="Pfam" id="PF01965"/>
    </source>
</evidence>
<dbReference type="InterPro" id="IPR029062">
    <property type="entry name" value="Class_I_gatase-like"/>
</dbReference>
<dbReference type="GO" id="GO:0016740">
    <property type="term" value="F:transferase activity"/>
    <property type="evidence" value="ECO:0007669"/>
    <property type="project" value="UniProtKB-KW"/>
</dbReference>
<keyword evidence="2" id="KW-0808">Transferase</keyword>
<sequence>MTNFNVILFNNFETLDVFGPIEVIGKLGKHYEIECFSEKGGIITSSQNIRVETLPISDINRDGILLIPGGFGTRSEVNNKELIRYIKDLSLCAKFVLTVCTGSALLASTGLLKGIMATTNKMAFDWVIEQDKDVQWIRKARWVKDGKYYTSSGVSAGIDMALGFIADTMGTEVAEKISQGIEYVWNRDKDSDLFC</sequence>
<protein>
    <submittedName>
        <fullName evidence="2">Dimethyladenosine transferase</fullName>
    </submittedName>
</protein>
<dbReference type="CDD" id="cd03139">
    <property type="entry name" value="GATase1_PfpI_2"/>
    <property type="match status" value="1"/>
</dbReference>
<dbReference type="InterPro" id="IPR052158">
    <property type="entry name" value="INH-QAR"/>
</dbReference>